<feature type="signal peptide" evidence="2">
    <location>
        <begin position="1"/>
        <end position="19"/>
    </location>
</feature>
<evidence type="ECO:0000256" key="2">
    <source>
        <dbReference type="SAM" id="SignalP"/>
    </source>
</evidence>
<feature type="compositionally biased region" description="Basic and acidic residues" evidence="1">
    <location>
        <begin position="69"/>
        <end position="86"/>
    </location>
</feature>
<gene>
    <name evidence="3" type="primary">MUCL1</name>
</gene>
<reference evidence="3" key="1">
    <citation type="submission" date="2015-02" db="EMBL/GenBank/DDBJ databases">
        <title>Ovis aries mucin-like 1 (MUCL1), mRNA and DNA.</title>
        <authorList>
            <person name="Sabry N.M."/>
        </authorList>
    </citation>
    <scope>NUCLEOTIDE SEQUENCE</scope>
</reference>
<feature type="region of interest" description="Disordered" evidence="1">
    <location>
        <begin position="66"/>
        <end position="86"/>
    </location>
</feature>
<proteinExistence type="predicted"/>
<feature type="chain" id="PRO_5002418287" evidence="2">
    <location>
        <begin position="20"/>
        <end position="86"/>
    </location>
</feature>
<protein>
    <submittedName>
        <fullName evidence="3">Mucin-like 1</fullName>
    </submittedName>
</protein>
<evidence type="ECO:0000256" key="1">
    <source>
        <dbReference type="SAM" id="MobiDB-lite"/>
    </source>
</evidence>
<organism evidence="3">
    <name type="scientific">Felis catus</name>
    <name type="common">Cat</name>
    <name type="synonym">Felis silvestris catus</name>
    <dbReference type="NCBI Taxonomy" id="9685"/>
    <lineage>
        <taxon>Eukaryota</taxon>
        <taxon>Metazoa</taxon>
        <taxon>Chordata</taxon>
        <taxon>Craniata</taxon>
        <taxon>Vertebrata</taxon>
        <taxon>Euteleostomi</taxon>
        <taxon>Mammalia</taxon>
        <taxon>Eutheria</taxon>
        <taxon>Laurasiatheria</taxon>
        <taxon>Carnivora</taxon>
        <taxon>Feliformia</taxon>
        <taxon>Felidae</taxon>
        <taxon>Felinae</taxon>
        <taxon>Felis</taxon>
    </lineage>
</organism>
<name>A0A0E4AZH7_FELCA</name>
<keyword evidence="2" id="KW-0732">Signal</keyword>
<dbReference type="AlphaFoldDB" id="A0A0E4AZH7"/>
<evidence type="ECO:0000313" key="3">
    <source>
        <dbReference type="EMBL" id="BAR40325.1"/>
    </source>
</evidence>
<dbReference type="EMBL" id="LC027279">
    <property type="protein sequence ID" value="BAR40325.1"/>
    <property type="molecule type" value="Genomic_DNA"/>
</dbReference>
<accession>A0A0E4AZH7</accession>
<sequence>MKLLALLVLVAVSTFLVSGQTTGAAASDSSTAAATTAAATTAAATTAAATTAAATTAAPATTTAATTHLLREPNVGHEPTNHEIMT</sequence>